<dbReference type="STRING" id="396776.A0A0J8RK99"/>
<evidence type="ECO:0000313" key="3">
    <source>
        <dbReference type="EMBL" id="KMU85590.1"/>
    </source>
</evidence>
<proteinExistence type="predicted"/>
<dbReference type="Pfam" id="PF00134">
    <property type="entry name" value="Cyclin_N"/>
    <property type="match status" value="1"/>
</dbReference>
<accession>A0A0J8RK99</accession>
<dbReference type="CDD" id="cd20557">
    <property type="entry name" value="CYCLIN_ScPCL1-like"/>
    <property type="match status" value="1"/>
</dbReference>
<dbReference type="InterPro" id="IPR013922">
    <property type="entry name" value="Cyclin_PHO80-like"/>
</dbReference>
<evidence type="ECO:0000313" key="4">
    <source>
        <dbReference type="Proteomes" id="UP000054563"/>
    </source>
</evidence>
<dbReference type="InterPro" id="IPR006671">
    <property type="entry name" value="Cyclin_N"/>
</dbReference>
<reference evidence="4" key="1">
    <citation type="journal article" date="2010" name="Genome Res.">
        <title>Population genomic sequencing of Coccidioides fungi reveals recent hybridization and transposon control.</title>
        <authorList>
            <person name="Neafsey D.E."/>
            <person name="Barker B.M."/>
            <person name="Sharpton T.J."/>
            <person name="Stajich J.E."/>
            <person name="Park D.J."/>
            <person name="Whiston E."/>
            <person name="Hung C.-Y."/>
            <person name="McMahan C."/>
            <person name="White J."/>
            <person name="Sykes S."/>
            <person name="Heiman D."/>
            <person name="Young S."/>
            <person name="Zeng Q."/>
            <person name="Abouelleil A."/>
            <person name="Aftuck L."/>
            <person name="Bessette D."/>
            <person name="Brown A."/>
            <person name="FitzGerald M."/>
            <person name="Lui A."/>
            <person name="Macdonald J.P."/>
            <person name="Priest M."/>
            <person name="Orbach M.J."/>
            <person name="Galgiani J.N."/>
            <person name="Kirkland T.N."/>
            <person name="Cole G.T."/>
            <person name="Birren B.W."/>
            <person name="Henn M.R."/>
            <person name="Taylor J.W."/>
            <person name="Rounsley S.D."/>
        </authorList>
    </citation>
    <scope>NUCLEOTIDE SEQUENCE [LARGE SCALE GENOMIC DNA]</scope>
    <source>
        <strain evidence="4">H538.4</strain>
    </source>
</reference>
<dbReference type="EMBL" id="DS016989">
    <property type="protein sequence ID" value="KMU85590.1"/>
    <property type="molecule type" value="Genomic_DNA"/>
</dbReference>
<dbReference type="InterPro" id="IPR036915">
    <property type="entry name" value="Cyclin-like_sf"/>
</dbReference>
<feature type="region of interest" description="Disordered" evidence="1">
    <location>
        <begin position="44"/>
        <end position="76"/>
    </location>
</feature>
<dbReference type="Gene3D" id="1.10.472.10">
    <property type="entry name" value="Cyclin-like"/>
    <property type="match status" value="1"/>
</dbReference>
<sequence length="400" mass="44090">MPVTMERTTSCYDREAMNEFIMMPVSNDMIRYLAQKASEVLQCGDDAMPPTQNRGQPITPPESPRPGATTSSQPALPSVDSFIRNLVKRSHVEVPTLMTSLVFLARLRAKLPPMSKGMRCTPHRIFLASLILAAKNLNDSSPKNKHWARYTILNSYEGFGFSLPEVNLMERQLLALLDWDTRVREEDLFDHFEPFLAPIRDRLQLQDQVEAAIQGEWQLQASMLQKSSSRSVSHVPPIGLHAGELRSPMSYVQLLRSYIPLSQASSISYGGGRSRSPPSLRDVPGLSYEASIHGSSSRSSSIAPSSRGTPASFSTYSTTDVMLDDSKHSPSALSSYVTIHSIKPKAKTQVLPGYGDVQQQHTKRAKTGGAITNGNLFTRFFSSAANSYAEKLVTRAAARG</sequence>
<feature type="compositionally biased region" description="Low complexity" evidence="1">
    <location>
        <begin position="291"/>
        <end position="308"/>
    </location>
</feature>
<dbReference type="SUPFAM" id="SSF47954">
    <property type="entry name" value="Cyclin-like"/>
    <property type="match status" value="1"/>
</dbReference>
<evidence type="ECO:0000256" key="1">
    <source>
        <dbReference type="SAM" id="MobiDB-lite"/>
    </source>
</evidence>
<feature type="domain" description="Cyclin N-terminal" evidence="2">
    <location>
        <begin position="81"/>
        <end position="181"/>
    </location>
</feature>
<dbReference type="GO" id="GO:0019901">
    <property type="term" value="F:protein kinase binding"/>
    <property type="evidence" value="ECO:0007669"/>
    <property type="project" value="InterPro"/>
</dbReference>
<dbReference type="GO" id="GO:0005634">
    <property type="term" value="C:nucleus"/>
    <property type="evidence" value="ECO:0007669"/>
    <property type="project" value="TreeGrafter"/>
</dbReference>
<dbReference type="PANTHER" id="PTHR15615">
    <property type="match status" value="1"/>
</dbReference>
<dbReference type="GO" id="GO:0000307">
    <property type="term" value="C:cyclin-dependent protein kinase holoenzyme complex"/>
    <property type="evidence" value="ECO:0007669"/>
    <property type="project" value="TreeGrafter"/>
</dbReference>
<gene>
    <name evidence="3" type="ORF">CIHG_03631</name>
</gene>
<dbReference type="OrthoDB" id="10250320at2759"/>
<dbReference type="VEuPathDB" id="FungiDB:CIHG_03631"/>
<feature type="region of interest" description="Disordered" evidence="1">
    <location>
        <begin position="291"/>
        <end position="310"/>
    </location>
</feature>
<evidence type="ECO:0000259" key="2">
    <source>
        <dbReference type="Pfam" id="PF00134"/>
    </source>
</evidence>
<dbReference type="GO" id="GO:0016538">
    <property type="term" value="F:cyclin-dependent protein serine/threonine kinase regulator activity"/>
    <property type="evidence" value="ECO:0007669"/>
    <property type="project" value="TreeGrafter"/>
</dbReference>
<dbReference type="Proteomes" id="UP000054563">
    <property type="component" value="Unassembled WGS sequence"/>
</dbReference>
<protein>
    <submittedName>
        <fullName evidence="3">Cyclin</fullName>
    </submittedName>
</protein>
<dbReference type="AlphaFoldDB" id="A0A0J8RK99"/>
<dbReference type="eggNOG" id="KOG1674">
    <property type="taxonomic scope" value="Eukaryota"/>
</dbReference>
<dbReference type="PANTHER" id="PTHR15615:SF10">
    <property type="entry name" value="PHO85 CYCLIN-2-RELATED"/>
    <property type="match status" value="1"/>
</dbReference>
<name>A0A0J8RK99_COCIT</name>
<organism evidence="3 4">
    <name type="scientific">Coccidioides immitis H538.4</name>
    <dbReference type="NCBI Taxonomy" id="396776"/>
    <lineage>
        <taxon>Eukaryota</taxon>
        <taxon>Fungi</taxon>
        <taxon>Dikarya</taxon>
        <taxon>Ascomycota</taxon>
        <taxon>Pezizomycotina</taxon>
        <taxon>Eurotiomycetes</taxon>
        <taxon>Eurotiomycetidae</taxon>
        <taxon>Onygenales</taxon>
        <taxon>Onygenaceae</taxon>
        <taxon>Coccidioides</taxon>
    </lineage>
</organism>